<dbReference type="HOGENOM" id="CLU_1190513_0_0_1"/>
<dbReference type="AlphaFoldDB" id="G4TUC3"/>
<feature type="transmembrane region" description="Helical" evidence="2">
    <location>
        <begin position="66"/>
        <end position="85"/>
    </location>
</feature>
<keyword evidence="2" id="KW-1133">Transmembrane helix</keyword>
<reference evidence="3 4" key="1">
    <citation type="journal article" date="2011" name="PLoS Pathog.">
        <title>Endophytic Life Strategies Decoded by Genome and Transcriptome Analyses of the Mutualistic Root Symbiont Piriformospora indica.</title>
        <authorList>
            <person name="Zuccaro A."/>
            <person name="Lahrmann U."/>
            <person name="Guldener U."/>
            <person name="Langen G."/>
            <person name="Pfiffi S."/>
            <person name="Biedenkopf D."/>
            <person name="Wong P."/>
            <person name="Samans B."/>
            <person name="Grimm C."/>
            <person name="Basiewicz M."/>
            <person name="Murat C."/>
            <person name="Martin F."/>
            <person name="Kogel K.H."/>
        </authorList>
    </citation>
    <scope>NUCLEOTIDE SEQUENCE [LARGE SCALE GENOMIC DNA]</scope>
    <source>
        <strain evidence="3 4">DSM 11827</strain>
    </source>
</reference>
<comment type="caution">
    <text evidence="3">The sequence shown here is derived from an EMBL/GenBank/DDBJ whole genome shotgun (WGS) entry which is preliminary data.</text>
</comment>
<evidence type="ECO:0000313" key="3">
    <source>
        <dbReference type="EMBL" id="CCA74916.1"/>
    </source>
</evidence>
<feature type="region of interest" description="Disordered" evidence="1">
    <location>
        <begin position="1"/>
        <end position="36"/>
    </location>
</feature>
<evidence type="ECO:0000313" key="4">
    <source>
        <dbReference type="Proteomes" id="UP000007148"/>
    </source>
</evidence>
<feature type="transmembrane region" description="Helical" evidence="2">
    <location>
        <begin position="105"/>
        <end position="126"/>
    </location>
</feature>
<keyword evidence="4" id="KW-1185">Reference proteome</keyword>
<sequence>MLRKTSLAASVITRSGQDEHQLQEIPRTESPTGIDVNELPNKYQDYTLPPAVQTAMSSWIKNANGLALIMTLFAAVQIVVIQILPPLVDPDGVSKNSTLWKTTRWFVYAGILFHLGGAGSSMATILQAAHLPSRGLTMALEQPDSLPHRVYQKGANIPVELLVDIAEYDLLCSWGLQRRWNACAVHMVFCFYLGFICSFISLTLWVWAAEVELGIAPAALLLPLAVVAGSTAHYVLIG</sequence>
<feature type="transmembrane region" description="Helical" evidence="2">
    <location>
        <begin position="214"/>
        <end position="237"/>
    </location>
</feature>
<dbReference type="OrthoDB" id="3225366at2759"/>
<accession>G4TUC3</accession>
<dbReference type="EMBL" id="CAFZ01000372">
    <property type="protein sequence ID" value="CCA74916.1"/>
    <property type="molecule type" value="Genomic_DNA"/>
</dbReference>
<dbReference type="eggNOG" id="ENOG502R1A8">
    <property type="taxonomic scope" value="Eukaryota"/>
</dbReference>
<gene>
    <name evidence="3" type="ORF">PIIN_08886</name>
</gene>
<dbReference type="Proteomes" id="UP000007148">
    <property type="component" value="Unassembled WGS sequence"/>
</dbReference>
<organism evidence="3 4">
    <name type="scientific">Serendipita indica (strain DSM 11827)</name>
    <name type="common">Root endophyte fungus</name>
    <name type="synonym">Piriformospora indica</name>
    <dbReference type="NCBI Taxonomy" id="1109443"/>
    <lineage>
        <taxon>Eukaryota</taxon>
        <taxon>Fungi</taxon>
        <taxon>Dikarya</taxon>
        <taxon>Basidiomycota</taxon>
        <taxon>Agaricomycotina</taxon>
        <taxon>Agaricomycetes</taxon>
        <taxon>Sebacinales</taxon>
        <taxon>Serendipitaceae</taxon>
        <taxon>Serendipita</taxon>
    </lineage>
</organism>
<evidence type="ECO:0000256" key="2">
    <source>
        <dbReference type="SAM" id="Phobius"/>
    </source>
</evidence>
<proteinExistence type="predicted"/>
<keyword evidence="2" id="KW-0812">Transmembrane</keyword>
<protein>
    <submittedName>
        <fullName evidence="3">Uncharacterized protein</fullName>
    </submittedName>
</protein>
<name>G4TUC3_SERID</name>
<keyword evidence="2" id="KW-0472">Membrane</keyword>
<dbReference type="InParanoid" id="G4TUC3"/>
<evidence type="ECO:0000256" key="1">
    <source>
        <dbReference type="SAM" id="MobiDB-lite"/>
    </source>
</evidence>
<feature type="transmembrane region" description="Helical" evidence="2">
    <location>
        <begin position="183"/>
        <end position="208"/>
    </location>
</feature>